<dbReference type="SUPFAM" id="SSF46689">
    <property type="entry name" value="Homeodomain-like"/>
    <property type="match status" value="1"/>
</dbReference>
<evidence type="ECO:0000256" key="3">
    <source>
        <dbReference type="ARBA" id="ARBA00004496"/>
    </source>
</evidence>
<evidence type="ECO:0000313" key="16">
    <source>
        <dbReference type="EMBL" id="KAK3875316.1"/>
    </source>
</evidence>
<proteinExistence type="predicted"/>
<evidence type="ECO:0000256" key="7">
    <source>
        <dbReference type="ARBA" id="ARBA00022525"/>
    </source>
</evidence>
<keyword evidence="17" id="KW-1185">Reference proteome</keyword>
<dbReference type="AlphaFoldDB" id="A0AAE1KH96"/>
<feature type="region of interest" description="Disordered" evidence="14">
    <location>
        <begin position="235"/>
        <end position="277"/>
    </location>
</feature>
<evidence type="ECO:0000256" key="1">
    <source>
        <dbReference type="ARBA" id="ARBA00004123"/>
    </source>
</evidence>
<dbReference type="Pfam" id="PF25434">
    <property type="entry name" value="NUCB1_N"/>
    <property type="match status" value="1"/>
</dbReference>
<sequence>MMLKLRHQQTGRKSGKSGDKIINIFSVLTHILHPLKVHKHDKKGEIKERKMRACAFACACACLLTLSAALPVKDKQQQHQQQQQQEEDKEQEVKLEGEHNDDWELNLEYGRYLKEVVQALESDPNFRKKLEGAQVDDIKSGKIARELHFVDHNIRTKLDELKRRELERLRHLAIKEHEKKTGVDRTMLKVPVHIDHKNPMRFEVEDLKKLIIKTTEDLEKVDQQRRSEFKQYEMEKEFQRHQDLQSMDDEHRKQAEAKHTDEVKQHADHPKLHHPGSKQQLEQFPFTLPRIACDSLVFSDYELTTSFNAQSCRKEKGEGNSAIGRDLGLSESSVRTIWRKRDEIRASIKAYGVSKIDSRKQAPDSKVIKMERYLNAWISKKEREGVPENKKQIMEMAKEFYLTICDKEKVQPSGFQASTGWLYRFIDRKEVRNVNLTGKAASANSVAADNFPQILKDTIEEGSYDPECIYNMDECGLQYKMMPTSTFISRAKHLSDLHPKVKVLFYPPNTTSLLQPLDQEVIANVKTFNQTRVYALMRQQTETGEEIQAILDSGDEAGDIDDPLPEPAGGEPGTSTPPTQPDGDDQSARSSAPHHHLAPNPNAISVKQFWRQFTIKDVVTHMLKAWEDINVATIRHSWKKVAPSFVKNVIESEAQDLHDSVTRAVEVARKVPGFESVTEEEILAINSEGDNQSVEGIVSGLVIEDELAQQEPIMKENVESEYSCHQLSLILASAENLKQVVLQNEKSKMKQAEFVLQLDSTLRYYKQLYQRMVNKRKQTMITSYLPLTTSTITDGADSSQSHESPASPLPGEPQPGPSGEPWPGSSEVTNDEFTGFMRDVDVFRKSSRAINILTGPATGDGGDTDSE</sequence>
<dbReference type="GO" id="GO:0005634">
    <property type="term" value="C:nucleus"/>
    <property type="evidence" value="ECO:0007669"/>
    <property type="project" value="UniProtKB-SubCell"/>
</dbReference>
<reference evidence="16" key="1">
    <citation type="submission" date="2023-10" db="EMBL/GenBank/DDBJ databases">
        <title>Genome assemblies of two species of porcelain crab, Petrolisthes cinctipes and Petrolisthes manimaculis (Anomura: Porcellanidae).</title>
        <authorList>
            <person name="Angst P."/>
        </authorList>
    </citation>
    <scope>NUCLEOTIDE SEQUENCE</scope>
    <source>
        <strain evidence="16">PB745_01</strain>
        <tissue evidence="16">Gill</tissue>
    </source>
</reference>
<keyword evidence="7" id="KW-0964">Secreted</keyword>
<dbReference type="InterPro" id="IPR040250">
    <property type="entry name" value="Nucleobindin"/>
</dbReference>
<keyword evidence="12" id="KW-0238">DNA-binding</keyword>
<keyword evidence="13" id="KW-0472">Membrane</keyword>
<protein>
    <recommendedName>
        <fullName evidence="15">HTH CENPB-type domain-containing protein</fullName>
    </recommendedName>
</protein>
<dbReference type="GO" id="GO:0070062">
    <property type="term" value="C:extracellular exosome"/>
    <property type="evidence" value="ECO:0007669"/>
    <property type="project" value="TreeGrafter"/>
</dbReference>
<dbReference type="InterPro" id="IPR009057">
    <property type="entry name" value="Homeodomain-like_sf"/>
</dbReference>
<dbReference type="PANTHER" id="PTHR19237:SF20">
    <property type="entry name" value="NUCLEOBINDIN 1"/>
    <property type="match status" value="1"/>
</dbReference>
<dbReference type="GO" id="GO:0005793">
    <property type="term" value="C:endoplasmic reticulum-Golgi intermediate compartment"/>
    <property type="evidence" value="ECO:0007669"/>
    <property type="project" value="TreeGrafter"/>
</dbReference>
<dbReference type="GO" id="GO:0003677">
    <property type="term" value="F:DNA binding"/>
    <property type="evidence" value="ECO:0007669"/>
    <property type="project" value="UniProtKB-KW"/>
</dbReference>
<dbReference type="PANTHER" id="PTHR19237">
    <property type="entry name" value="NUCLEOBINDIN"/>
    <property type="match status" value="1"/>
</dbReference>
<evidence type="ECO:0000256" key="10">
    <source>
        <dbReference type="ARBA" id="ARBA00022737"/>
    </source>
</evidence>
<evidence type="ECO:0000256" key="8">
    <source>
        <dbReference type="ARBA" id="ARBA00022553"/>
    </source>
</evidence>
<organism evidence="16 17">
    <name type="scientific">Petrolisthes cinctipes</name>
    <name type="common">Flat porcelain crab</name>
    <dbReference type="NCBI Taxonomy" id="88211"/>
    <lineage>
        <taxon>Eukaryota</taxon>
        <taxon>Metazoa</taxon>
        <taxon>Ecdysozoa</taxon>
        <taxon>Arthropoda</taxon>
        <taxon>Crustacea</taxon>
        <taxon>Multicrustacea</taxon>
        <taxon>Malacostraca</taxon>
        <taxon>Eumalacostraca</taxon>
        <taxon>Eucarida</taxon>
        <taxon>Decapoda</taxon>
        <taxon>Pleocyemata</taxon>
        <taxon>Anomura</taxon>
        <taxon>Galatheoidea</taxon>
        <taxon>Porcellanidae</taxon>
        <taxon>Petrolisthes</taxon>
    </lineage>
</organism>
<feature type="compositionally biased region" description="Basic and acidic residues" evidence="14">
    <location>
        <begin position="235"/>
        <end position="270"/>
    </location>
</feature>
<comment type="caution">
    <text evidence="16">The sequence shown here is derived from an EMBL/GenBank/DDBJ whole genome shotgun (WGS) entry which is preliminary data.</text>
</comment>
<evidence type="ECO:0000256" key="14">
    <source>
        <dbReference type="SAM" id="MobiDB-lite"/>
    </source>
</evidence>
<dbReference type="GO" id="GO:0005794">
    <property type="term" value="C:Golgi apparatus"/>
    <property type="evidence" value="ECO:0007669"/>
    <property type="project" value="UniProtKB-SubCell"/>
</dbReference>
<dbReference type="InterPro" id="IPR004875">
    <property type="entry name" value="DDE_SF_endonuclease_dom"/>
</dbReference>
<dbReference type="InterPro" id="IPR006600">
    <property type="entry name" value="HTH_CenpB_DNA-bd_dom"/>
</dbReference>
<name>A0AAE1KH96_PETCI</name>
<dbReference type="Pfam" id="PF03221">
    <property type="entry name" value="HTH_Tnp_Tc5"/>
    <property type="match status" value="1"/>
</dbReference>
<dbReference type="InterPro" id="IPR057576">
    <property type="entry name" value="NUCB1_N"/>
</dbReference>
<evidence type="ECO:0000256" key="6">
    <source>
        <dbReference type="ARBA" id="ARBA00022490"/>
    </source>
</evidence>
<dbReference type="Proteomes" id="UP001286313">
    <property type="component" value="Unassembled WGS sequence"/>
</dbReference>
<dbReference type="Gene3D" id="1.10.10.60">
    <property type="entry name" value="Homeodomain-like"/>
    <property type="match status" value="1"/>
</dbReference>
<accession>A0AAE1KH96</accession>
<dbReference type="Pfam" id="PF03184">
    <property type="entry name" value="DDE_1"/>
    <property type="match status" value="1"/>
</dbReference>
<dbReference type="EMBL" id="JAWQEG010001981">
    <property type="protein sequence ID" value="KAK3875316.1"/>
    <property type="molecule type" value="Genomic_DNA"/>
</dbReference>
<feature type="compositionally biased region" description="Acidic residues" evidence="14">
    <location>
        <begin position="555"/>
        <end position="564"/>
    </location>
</feature>
<evidence type="ECO:0000259" key="15">
    <source>
        <dbReference type="PROSITE" id="PS51253"/>
    </source>
</evidence>
<keyword evidence="11" id="KW-0333">Golgi apparatus</keyword>
<keyword evidence="8" id="KW-0597">Phosphoprotein</keyword>
<evidence type="ECO:0000256" key="13">
    <source>
        <dbReference type="ARBA" id="ARBA00023136"/>
    </source>
</evidence>
<feature type="compositionally biased region" description="Pro residues" evidence="14">
    <location>
        <begin position="807"/>
        <end position="820"/>
    </location>
</feature>
<feature type="region of interest" description="Disordered" evidence="14">
    <location>
        <begin position="848"/>
        <end position="867"/>
    </location>
</feature>
<feature type="region of interest" description="Disordered" evidence="14">
    <location>
        <begin position="792"/>
        <end position="833"/>
    </location>
</feature>
<evidence type="ECO:0000256" key="4">
    <source>
        <dbReference type="ARBA" id="ARBA00004555"/>
    </source>
</evidence>
<feature type="region of interest" description="Disordered" evidence="14">
    <location>
        <begin position="555"/>
        <end position="600"/>
    </location>
</feature>
<evidence type="ECO:0000256" key="2">
    <source>
        <dbReference type="ARBA" id="ARBA00004370"/>
    </source>
</evidence>
<comment type="subcellular location">
    <subcellularLocation>
        <location evidence="3">Cytoplasm</location>
    </subcellularLocation>
    <subcellularLocation>
        <location evidence="4">Golgi apparatus</location>
    </subcellularLocation>
    <subcellularLocation>
        <location evidence="2">Membrane</location>
    </subcellularLocation>
    <subcellularLocation>
        <location evidence="1">Nucleus</location>
    </subcellularLocation>
    <subcellularLocation>
        <location evidence="5">Secreted</location>
    </subcellularLocation>
</comment>
<feature type="compositionally biased region" description="Polar residues" evidence="14">
    <location>
        <begin position="792"/>
        <end position="803"/>
    </location>
</feature>
<evidence type="ECO:0000256" key="9">
    <source>
        <dbReference type="ARBA" id="ARBA00022729"/>
    </source>
</evidence>
<keyword evidence="10" id="KW-0677">Repeat</keyword>
<dbReference type="GO" id="GO:0005509">
    <property type="term" value="F:calcium ion binding"/>
    <property type="evidence" value="ECO:0007669"/>
    <property type="project" value="TreeGrafter"/>
</dbReference>
<feature type="region of interest" description="Disordered" evidence="14">
    <location>
        <begin position="77"/>
        <end position="97"/>
    </location>
</feature>
<evidence type="ECO:0000256" key="12">
    <source>
        <dbReference type="ARBA" id="ARBA00023125"/>
    </source>
</evidence>
<dbReference type="GO" id="GO:0016020">
    <property type="term" value="C:membrane"/>
    <property type="evidence" value="ECO:0007669"/>
    <property type="project" value="UniProtKB-SubCell"/>
</dbReference>
<feature type="domain" description="HTH CENPB-type" evidence="15">
    <location>
        <begin position="358"/>
        <end position="435"/>
    </location>
</feature>
<keyword evidence="6" id="KW-0963">Cytoplasm</keyword>
<dbReference type="PROSITE" id="PS51253">
    <property type="entry name" value="HTH_CENPB"/>
    <property type="match status" value="1"/>
</dbReference>
<evidence type="ECO:0000313" key="17">
    <source>
        <dbReference type="Proteomes" id="UP001286313"/>
    </source>
</evidence>
<gene>
    <name evidence="16" type="ORF">Pcinc_019811</name>
</gene>
<keyword evidence="9" id="KW-0732">Signal</keyword>
<evidence type="ECO:0000256" key="11">
    <source>
        <dbReference type="ARBA" id="ARBA00023034"/>
    </source>
</evidence>
<evidence type="ECO:0000256" key="5">
    <source>
        <dbReference type="ARBA" id="ARBA00004613"/>
    </source>
</evidence>